<dbReference type="RefSeq" id="WP_015879122.1">
    <property type="nucleotide sequence ID" value="NC_012691.1"/>
</dbReference>
<dbReference type="InterPro" id="IPR003856">
    <property type="entry name" value="LPS_length_determ_N"/>
</dbReference>
<keyword evidence="10" id="KW-1185">Reference proteome</keyword>
<dbReference type="Proteomes" id="UP000009073">
    <property type="component" value="Chromosome"/>
</dbReference>
<keyword evidence="2" id="KW-1003">Cell membrane</keyword>
<evidence type="ECO:0000259" key="8">
    <source>
        <dbReference type="Pfam" id="PF02706"/>
    </source>
</evidence>
<dbReference type="EMBL" id="CP001616">
    <property type="protein sequence ID" value="ACQ93654.1"/>
    <property type="molecule type" value="Genomic_DNA"/>
</dbReference>
<evidence type="ECO:0000256" key="2">
    <source>
        <dbReference type="ARBA" id="ARBA00022475"/>
    </source>
</evidence>
<feature type="transmembrane region" description="Helical" evidence="7">
    <location>
        <begin position="341"/>
        <end position="360"/>
    </location>
</feature>
<sequence length="372" mass="42829">MNNKEFPQQANMPYPYPMPYQDNDEIDLVELFRTLWKQKAKIALVTAATTLVAGIYAFTAEEVWTSKAVFDAPKLEEIGSYYEFTQQLRRTLQKPTIGAITLIPDQITKEVFTEFQKQTNSIDLRREFWSQSDYYHNLVINIKSEKDKEKKLDDLIEKNITVVPIDEQKVKFPSVSLSVNDATTAKELLIQYVDKLNAKVWKSKSTELKTILKEEVAELENEKKLLEFRAETDRNNSIDIIRKAKSVAEKANIKELNLSAMQGNANVSSRDMLFFLGTKALDAQIDNLVNKPVTMPVRYYEVERMLTELKKLPEFKVDIKSYRYLQAPSEPLTRDGPKRTLIIVVSFLFGMILSCIAILIKKVFLNLACCNK</sequence>
<dbReference type="GO" id="GO:0004713">
    <property type="term" value="F:protein tyrosine kinase activity"/>
    <property type="evidence" value="ECO:0007669"/>
    <property type="project" value="TreeGrafter"/>
</dbReference>
<evidence type="ECO:0000256" key="1">
    <source>
        <dbReference type="ARBA" id="ARBA00004651"/>
    </source>
</evidence>
<evidence type="ECO:0000256" key="4">
    <source>
        <dbReference type="ARBA" id="ARBA00022989"/>
    </source>
</evidence>
<dbReference type="SUPFAM" id="SSF160355">
    <property type="entry name" value="Bacterial polysaccharide co-polymerase-like"/>
    <property type="match status" value="1"/>
</dbReference>
<dbReference type="GO" id="GO:0005886">
    <property type="term" value="C:plasma membrane"/>
    <property type="evidence" value="ECO:0007669"/>
    <property type="project" value="UniProtKB-SubCell"/>
</dbReference>
<evidence type="ECO:0000256" key="6">
    <source>
        <dbReference type="SAM" id="Coils"/>
    </source>
</evidence>
<dbReference type="PANTHER" id="PTHR32309">
    <property type="entry name" value="TYROSINE-PROTEIN KINASE"/>
    <property type="match status" value="1"/>
</dbReference>
<name>C4L7N8_TOLAT</name>
<keyword evidence="3 7" id="KW-0812">Transmembrane</keyword>
<keyword evidence="6" id="KW-0175">Coiled coil</keyword>
<evidence type="ECO:0000256" key="5">
    <source>
        <dbReference type="ARBA" id="ARBA00023136"/>
    </source>
</evidence>
<feature type="coiled-coil region" evidence="6">
    <location>
        <begin position="202"/>
        <end position="236"/>
    </location>
</feature>
<reference evidence="10" key="1">
    <citation type="submission" date="2009-05" db="EMBL/GenBank/DDBJ databases">
        <title>Complete sequence of Tolumonas auensis DSM 9187.</title>
        <authorList>
            <consortium name="US DOE Joint Genome Institute"/>
            <person name="Lucas S."/>
            <person name="Copeland A."/>
            <person name="Lapidus A."/>
            <person name="Glavina del Rio T."/>
            <person name="Tice H."/>
            <person name="Bruce D."/>
            <person name="Goodwin L."/>
            <person name="Pitluck S."/>
            <person name="Chertkov O."/>
            <person name="Brettin T."/>
            <person name="Detter J.C."/>
            <person name="Han C."/>
            <person name="Larimer F."/>
            <person name="Land M."/>
            <person name="Hauser L."/>
            <person name="Kyrpides N."/>
            <person name="Mikhailova N."/>
            <person name="Spring S."/>
            <person name="Beller H."/>
        </authorList>
    </citation>
    <scope>NUCLEOTIDE SEQUENCE [LARGE SCALE GENOMIC DNA]</scope>
    <source>
        <strain evidence="10">DSM 9187 / TA4</strain>
    </source>
</reference>
<evidence type="ECO:0000256" key="3">
    <source>
        <dbReference type="ARBA" id="ARBA00022692"/>
    </source>
</evidence>
<evidence type="ECO:0000313" key="9">
    <source>
        <dbReference type="EMBL" id="ACQ93654.1"/>
    </source>
</evidence>
<keyword evidence="4 7" id="KW-1133">Transmembrane helix</keyword>
<feature type="domain" description="Polysaccharide chain length determinant N-terminal" evidence="8">
    <location>
        <begin position="24"/>
        <end position="87"/>
    </location>
</feature>
<protein>
    <submittedName>
        <fullName evidence="9">Lipopolysaccharide biosynthesis protein</fullName>
    </submittedName>
</protein>
<comment type="subcellular location">
    <subcellularLocation>
        <location evidence="1">Cell membrane</location>
        <topology evidence="1">Multi-pass membrane protein</topology>
    </subcellularLocation>
</comment>
<keyword evidence="5 7" id="KW-0472">Membrane</keyword>
<dbReference type="eggNOG" id="COG3765">
    <property type="taxonomic scope" value="Bacteria"/>
</dbReference>
<gene>
    <name evidence="9" type="ordered locus">Tola_2055</name>
</gene>
<dbReference type="Pfam" id="PF02706">
    <property type="entry name" value="Wzz"/>
    <property type="match status" value="1"/>
</dbReference>
<reference evidence="9 10" key="2">
    <citation type="journal article" date="2011" name="Stand. Genomic Sci.">
        <title>Complete genome sequence of Tolumonas auensis type strain (TA 4).</title>
        <authorList>
            <person name="Chertkov O."/>
            <person name="Copeland A."/>
            <person name="Lucas S."/>
            <person name="Lapidus A."/>
            <person name="Berry K.W."/>
            <person name="Detter J.C."/>
            <person name="Del Rio T.G."/>
            <person name="Hammon N."/>
            <person name="Dalin E."/>
            <person name="Tice H."/>
            <person name="Pitluck S."/>
            <person name="Richardson P."/>
            <person name="Bruce D."/>
            <person name="Goodwin L."/>
            <person name="Han C."/>
            <person name="Tapia R."/>
            <person name="Saunders E."/>
            <person name="Schmutz J."/>
            <person name="Brettin T."/>
            <person name="Larimer F."/>
            <person name="Land M."/>
            <person name="Hauser L."/>
            <person name="Spring S."/>
            <person name="Rohde M."/>
            <person name="Kyrpides N.C."/>
            <person name="Ivanova N."/>
            <person name="Goker M."/>
            <person name="Beller H.R."/>
            <person name="Klenk H.P."/>
            <person name="Woyke T."/>
        </authorList>
    </citation>
    <scope>NUCLEOTIDE SEQUENCE [LARGE SCALE GENOMIC DNA]</scope>
    <source>
        <strain evidence="10">DSM 9187 / TA4</strain>
    </source>
</reference>
<dbReference type="Gene3D" id="3.30.1890.10">
    <property type="entry name" value="FepE-like"/>
    <property type="match status" value="1"/>
</dbReference>
<evidence type="ECO:0000313" key="10">
    <source>
        <dbReference type="Proteomes" id="UP000009073"/>
    </source>
</evidence>
<dbReference type="OrthoDB" id="9775724at2"/>
<dbReference type="HOGENOM" id="CLU_060925_2_1_6"/>
<accession>C4L7N8</accession>
<evidence type="ECO:0000256" key="7">
    <source>
        <dbReference type="SAM" id="Phobius"/>
    </source>
</evidence>
<dbReference type="InterPro" id="IPR050445">
    <property type="entry name" value="Bact_polysacc_biosynth/exp"/>
</dbReference>
<dbReference type="PANTHER" id="PTHR32309:SF13">
    <property type="entry name" value="FERRIC ENTEROBACTIN TRANSPORT PROTEIN FEPE"/>
    <property type="match status" value="1"/>
</dbReference>
<dbReference type="STRING" id="595494.Tola_2055"/>
<organism evidence="9 10">
    <name type="scientific">Tolumonas auensis (strain DSM 9187 / NBRC 110442 / TA 4)</name>
    <dbReference type="NCBI Taxonomy" id="595494"/>
    <lineage>
        <taxon>Bacteria</taxon>
        <taxon>Pseudomonadati</taxon>
        <taxon>Pseudomonadota</taxon>
        <taxon>Gammaproteobacteria</taxon>
        <taxon>Aeromonadales</taxon>
        <taxon>Aeromonadaceae</taxon>
        <taxon>Tolumonas</taxon>
    </lineage>
</organism>
<dbReference type="KEGG" id="tau:Tola_2055"/>
<dbReference type="AlphaFoldDB" id="C4L7N8"/>
<proteinExistence type="predicted"/>